<dbReference type="InterPro" id="IPR001087">
    <property type="entry name" value="GDSL"/>
</dbReference>
<evidence type="ECO:0000313" key="3">
    <source>
        <dbReference type="Proteomes" id="UP000006906"/>
    </source>
</evidence>
<dbReference type="EMBL" id="CM008977">
    <property type="protein sequence ID" value="PNW72152.1"/>
    <property type="molecule type" value="Genomic_DNA"/>
</dbReference>
<reference evidence="2 3" key="1">
    <citation type="journal article" date="2007" name="Science">
        <title>The Chlamydomonas genome reveals the evolution of key animal and plant functions.</title>
        <authorList>
            <person name="Merchant S.S."/>
            <person name="Prochnik S.E."/>
            <person name="Vallon O."/>
            <person name="Harris E.H."/>
            <person name="Karpowicz S.J."/>
            <person name="Witman G.B."/>
            <person name="Terry A."/>
            <person name="Salamov A."/>
            <person name="Fritz-Laylin L.K."/>
            <person name="Marechal-Drouard L."/>
            <person name="Marshall W.F."/>
            <person name="Qu L.H."/>
            <person name="Nelson D.R."/>
            <person name="Sanderfoot A.A."/>
            <person name="Spalding M.H."/>
            <person name="Kapitonov V.V."/>
            <person name="Ren Q."/>
            <person name="Ferris P."/>
            <person name="Lindquist E."/>
            <person name="Shapiro H."/>
            <person name="Lucas S.M."/>
            <person name="Grimwood J."/>
            <person name="Schmutz J."/>
            <person name="Cardol P."/>
            <person name="Cerutti H."/>
            <person name="Chanfreau G."/>
            <person name="Chen C.L."/>
            <person name="Cognat V."/>
            <person name="Croft M.T."/>
            <person name="Dent R."/>
            <person name="Dutcher S."/>
            <person name="Fernandez E."/>
            <person name="Fukuzawa H."/>
            <person name="Gonzalez-Ballester D."/>
            <person name="Gonzalez-Halphen D."/>
            <person name="Hallmann A."/>
            <person name="Hanikenne M."/>
            <person name="Hippler M."/>
            <person name="Inwood W."/>
            <person name="Jabbari K."/>
            <person name="Kalanon M."/>
            <person name="Kuras R."/>
            <person name="Lefebvre P.A."/>
            <person name="Lemaire S.D."/>
            <person name="Lobanov A.V."/>
            <person name="Lohr M."/>
            <person name="Manuell A."/>
            <person name="Meier I."/>
            <person name="Mets L."/>
            <person name="Mittag M."/>
            <person name="Mittelmeier T."/>
            <person name="Moroney J.V."/>
            <person name="Moseley J."/>
            <person name="Napoli C."/>
            <person name="Nedelcu A.M."/>
            <person name="Niyogi K."/>
            <person name="Novoselov S.V."/>
            <person name="Paulsen I.T."/>
            <person name="Pazour G."/>
            <person name="Purton S."/>
            <person name="Ral J.P."/>
            <person name="Riano-Pachon D.M."/>
            <person name="Riekhof W."/>
            <person name="Rymarquis L."/>
            <person name="Schroda M."/>
            <person name="Stern D."/>
            <person name="Umen J."/>
            <person name="Willows R."/>
            <person name="Wilson N."/>
            <person name="Zimmer S.L."/>
            <person name="Allmer J."/>
            <person name="Balk J."/>
            <person name="Bisova K."/>
            <person name="Chen C.J."/>
            <person name="Elias M."/>
            <person name="Gendler K."/>
            <person name="Hauser C."/>
            <person name="Lamb M.R."/>
            <person name="Ledford H."/>
            <person name="Long J.C."/>
            <person name="Minagawa J."/>
            <person name="Page M.D."/>
            <person name="Pan J."/>
            <person name="Pootakham W."/>
            <person name="Roje S."/>
            <person name="Rose A."/>
            <person name="Stahlberg E."/>
            <person name="Terauchi A.M."/>
            <person name="Yang P."/>
            <person name="Ball S."/>
            <person name="Bowler C."/>
            <person name="Dieckmann C.L."/>
            <person name="Gladyshev V.N."/>
            <person name="Green P."/>
            <person name="Jorgensen R."/>
            <person name="Mayfield S."/>
            <person name="Mueller-Roeber B."/>
            <person name="Rajamani S."/>
            <person name="Sayre R.T."/>
            <person name="Brokstein P."/>
            <person name="Dubchak I."/>
            <person name="Goodstein D."/>
            <person name="Hornick L."/>
            <person name="Huang Y.W."/>
            <person name="Jhaveri J."/>
            <person name="Luo Y."/>
            <person name="Martinez D."/>
            <person name="Ngau W.C."/>
            <person name="Otillar B."/>
            <person name="Poliakov A."/>
            <person name="Porter A."/>
            <person name="Szajkowski L."/>
            <person name="Werner G."/>
            <person name="Zhou K."/>
            <person name="Grigoriev I.V."/>
            <person name="Rokhsar D.S."/>
            <person name="Grossman A.R."/>
        </authorList>
    </citation>
    <scope>NUCLEOTIDE SEQUENCE [LARGE SCALE GENOMIC DNA]</scope>
    <source>
        <strain evidence="3">CC-503</strain>
    </source>
</reference>
<evidence type="ECO:0000256" key="1">
    <source>
        <dbReference type="ARBA" id="ARBA00008668"/>
    </source>
</evidence>
<dbReference type="InterPro" id="IPR036514">
    <property type="entry name" value="SGNH_hydro_sf"/>
</dbReference>
<dbReference type="Gene3D" id="3.40.50.1110">
    <property type="entry name" value="SGNH hydrolase"/>
    <property type="match status" value="1"/>
</dbReference>
<dbReference type="STRING" id="3055.A8J3V5"/>
<dbReference type="HOGENOM" id="CLU_907221_0_0_1"/>
<organism evidence="2 3">
    <name type="scientific">Chlamydomonas reinhardtii</name>
    <name type="common">Chlamydomonas smithii</name>
    <dbReference type="NCBI Taxonomy" id="3055"/>
    <lineage>
        <taxon>Eukaryota</taxon>
        <taxon>Viridiplantae</taxon>
        <taxon>Chlorophyta</taxon>
        <taxon>core chlorophytes</taxon>
        <taxon>Chlorophyceae</taxon>
        <taxon>CS clade</taxon>
        <taxon>Chlamydomonadales</taxon>
        <taxon>Chlamydomonadaceae</taxon>
        <taxon>Chlamydomonas</taxon>
    </lineage>
</organism>
<dbReference type="Gramene" id="PNW72152">
    <property type="protein sequence ID" value="PNW72152"/>
    <property type="gene ID" value="CHLRE_16g680300v5"/>
</dbReference>
<dbReference type="OMA" id="CANNETA"/>
<dbReference type="Pfam" id="PF00657">
    <property type="entry name" value="Lipase_GDSL"/>
    <property type="match status" value="1"/>
</dbReference>
<accession>A8J3V5</accession>
<dbReference type="PaxDb" id="3055-EDP01220"/>
<dbReference type="SUPFAM" id="SSF52266">
    <property type="entry name" value="SGNH hydrolase"/>
    <property type="match status" value="1"/>
</dbReference>
<dbReference type="InParanoid" id="A8J3V5"/>
<name>A8J3V5_CHLRE</name>
<gene>
    <name evidence="2" type="ORF">CHLRE_16g680300v5</name>
</gene>
<dbReference type="RefSeq" id="XP_001695883.1">
    <property type="nucleotide sequence ID" value="XM_001695831.2"/>
</dbReference>
<dbReference type="GO" id="GO:0016788">
    <property type="term" value="F:hydrolase activity, acting on ester bonds"/>
    <property type="evidence" value="ECO:0007669"/>
    <property type="project" value="InterPro"/>
</dbReference>
<proteinExistence type="inferred from homology"/>
<sequence>MSRCSSSTRFLALALAISCLHASVAFSPAADTKLVLVLEGDSITDNGNVFKLLGAPNPKFYFPGRFTNGPNWVDYLTDAVSKFVKNVTVHNYAYGGATACANNETATIVPVIKDLGNQTAAFLADAAAGKVPKPSADTRVVLIQWVGSNDIDGALRQLAAAQAAAAATNSTPPDLQTAGLALATAIVTCRLAAAQAVAASGAVSDIVLLPISPLYQAPAVPSEYRMAVTLLVSGIDGALAGQVKTLSGTFSSALKTRLHWAGDSSWIDKLSTTIVPPFKNTTYPCLWNPRSVLEILDNLTLCTDVEDRYFFDQIHPTTRFHKHVALKGILPRLQQLKGAVPRRVAFNRFIM</sequence>
<dbReference type="FunCoup" id="A8J3V5">
    <property type="interactions" value="36"/>
</dbReference>
<dbReference type="OrthoDB" id="542268at2759"/>
<protein>
    <submittedName>
        <fullName evidence="2">Uncharacterized protein</fullName>
    </submittedName>
</protein>
<comment type="similarity">
    <text evidence="1">Belongs to the 'GDSL' lipolytic enzyme family.</text>
</comment>
<dbReference type="Proteomes" id="UP000006906">
    <property type="component" value="Chromosome 16"/>
</dbReference>
<dbReference type="GeneID" id="5721553"/>
<dbReference type="AlphaFoldDB" id="A8J3V5"/>
<evidence type="ECO:0000313" key="2">
    <source>
        <dbReference type="EMBL" id="PNW72152.1"/>
    </source>
</evidence>
<dbReference type="KEGG" id="cre:CHLRE_16g680300v5"/>
<keyword evidence="3" id="KW-1185">Reference proteome</keyword>